<protein>
    <submittedName>
        <fullName evidence="2">Uncharacterized protein</fullName>
    </submittedName>
</protein>
<comment type="caution">
    <text evidence="2">The sequence shown here is derived from an EMBL/GenBank/DDBJ whole genome shotgun (WGS) entry which is preliminary data.</text>
</comment>
<feature type="transmembrane region" description="Helical" evidence="1">
    <location>
        <begin position="176"/>
        <end position="196"/>
    </location>
</feature>
<feature type="transmembrane region" description="Helical" evidence="1">
    <location>
        <begin position="70"/>
        <end position="88"/>
    </location>
</feature>
<evidence type="ECO:0000256" key="1">
    <source>
        <dbReference type="SAM" id="Phobius"/>
    </source>
</evidence>
<organism evidence="2 3">
    <name type="scientific">Pholiota conissans</name>
    <dbReference type="NCBI Taxonomy" id="109636"/>
    <lineage>
        <taxon>Eukaryota</taxon>
        <taxon>Fungi</taxon>
        <taxon>Dikarya</taxon>
        <taxon>Basidiomycota</taxon>
        <taxon>Agaricomycotina</taxon>
        <taxon>Agaricomycetes</taxon>
        <taxon>Agaricomycetidae</taxon>
        <taxon>Agaricales</taxon>
        <taxon>Agaricineae</taxon>
        <taxon>Strophariaceae</taxon>
        <taxon>Pholiota</taxon>
    </lineage>
</organism>
<keyword evidence="1" id="KW-0812">Transmembrane</keyword>
<feature type="transmembrane region" description="Helical" evidence="1">
    <location>
        <begin position="124"/>
        <end position="144"/>
    </location>
</feature>
<accession>A0A9P5ZEB2</accession>
<gene>
    <name evidence="2" type="ORF">BDN70DRAFT_24190</name>
</gene>
<feature type="transmembrane region" description="Helical" evidence="1">
    <location>
        <begin position="12"/>
        <end position="36"/>
    </location>
</feature>
<evidence type="ECO:0000313" key="3">
    <source>
        <dbReference type="Proteomes" id="UP000807469"/>
    </source>
</evidence>
<dbReference type="EMBL" id="MU155139">
    <property type="protein sequence ID" value="KAF9484874.1"/>
    <property type="molecule type" value="Genomic_DNA"/>
</dbReference>
<feature type="transmembrane region" description="Helical" evidence="1">
    <location>
        <begin position="94"/>
        <end position="112"/>
    </location>
</feature>
<reference evidence="2" key="1">
    <citation type="submission" date="2020-11" db="EMBL/GenBank/DDBJ databases">
        <authorList>
            <consortium name="DOE Joint Genome Institute"/>
            <person name="Ahrendt S."/>
            <person name="Riley R."/>
            <person name="Andreopoulos W."/>
            <person name="Labutti K."/>
            <person name="Pangilinan J."/>
            <person name="Ruiz-Duenas F.J."/>
            <person name="Barrasa J.M."/>
            <person name="Sanchez-Garcia M."/>
            <person name="Camarero S."/>
            <person name="Miyauchi S."/>
            <person name="Serrano A."/>
            <person name="Linde D."/>
            <person name="Babiker R."/>
            <person name="Drula E."/>
            <person name="Ayuso-Fernandez I."/>
            <person name="Pacheco R."/>
            <person name="Padilla G."/>
            <person name="Ferreira P."/>
            <person name="Barriuso J."/>
            <person name="Kellner H."/>
            <person name="Castanera R."/>
            <person name="Alfaro M."/>
            <person name="Ramirez L."/>
            <person name="Pisabarro A.G."/>
            <person name="Kuo A."/>
            <person name="Tritt A."/>
            <person name="Lipzen A."/>
            <person name="He G."/>
            <person name="Yan M."/>
            <person name="Ng V."/>
            <person name="Cullen D."/>
            <person name="Martin F."/>
            <person name="Rosso M.-N."/>
            <person name="Henrissat B."/>
            <person name="Hibbett D."/>
            <person name="Martinez A.T."/>
            <person name="Grigoriev I.V."/>
        </authorList>
    </citation>
    <scope>NUCLEOTIDE SEQUENCE</scope>
    <source>
        <strain evidence="2">CIRM-BRFM 674</strain>
    </source>
</reference>
<evidence type="ECO:0000313" key="2">
    <source>
        <dbReference type="EMBL" id="KAF9484874.1"/>
    </source>
</evidence>
<dbReference type="AlphaFoldDB" id="A0A9P5ZEB2"/>
<name>A0A9P5ZEB2_9AGAR</name>
<keyword evidence="3" id="KW-1185">Reference proteome</keyword>
<dbReference type="Proteomes" id="UP000807469">
    <property type="component" value="Unassembled WGS sequence"/>
</dbReference>
<sequence>MGGFGIFPDGTFVSWFVLFPFLDFYICVCGGDLYLLPIYAFSSDAHLRSSVSCPLPIRLFRVRFRFRFRFRYPCILYYYYGICTIFFSRLHHTYLYSCIFTICTILYTYTYLHTTHDYTLYLNFSFFLGWFCLLALALCSLLFVSPFRVPIPKFTFFVCSYTGVTYAKEKLFSLPFLLSVSVSILSSFSFFTYISIRFDNGIHQSSSLSSY</sequence>
<keyword evidence="1" id="KW-1133">Transmembrane helix</keyword>
<keyword evidence="1" id="KW-0472">Membrane</keyword>
<proteinExistence type="predicted"/>